<comment type="caution">
    <text evidence="14">Lacks conserved residue(s) required for the propagation of feature annotation.</text>
</comment>
<dbReference type="GeneID" id="105929272"/>
<keyword evidence="11" id="KW-0675">Receptor</keyword>
<evidence type="ECO:0000256" key="13">
    <source>
        <dbReference type="ARBA" id="ARBA00023224"/>
    </source>
</evidence>
<dbReference type="GO" id="GO:0030855">
    <property type="term" value="P:epithelial cell differentiation"/>
    <property type="evidence" value="ECO:0007669"/>
    <property type="project" value="UniProtKB-ARBA"/>
</dbReference>
<keyword evidence="7 16" id="KW-1133">Transmembrane helix</keyword>
<dbReference type="SMART" id="SM00303">
    <property type="entry name" value="GPS"/>
    <property type="match status" value="1"/>
</dbReference>
<dbReference type="InterPro" id="IPR001740">
    <property type="entry name" value="GPCR_2_EMR1-like_rcpt"/>
</dbReference>
<dbReference type="PROSITE" id="PS50261">
    <property type="entry name" value="G_PROTEIN_RECEP_F2_4"/>
    <property type="match status" value="1"/>
</dbReference>
<feature type="transmembrane region" description="Helical" evidence="16">
    <location>
        <begin position="679"/>
        <end position="702"/>
    </location>
</feature>
<keyword evidence="9 16" id="KW-0472">Membrane</keyword>
<evidence type="ECO:0000256" key="8">
    <source>
        <dbReference type="ARBA" id="ARBA00023040"/>
    </source>
</evidence>
<dbReference type="SUPFAM" id="SSF81321">
    <property type="entry name" value="Family A G protein-coupled receptor-like"/>
    <property type="match status" value="1"/>
</dbReference>
<evidence type="ECO:0000313" key="21">
    <source>
        <dbReference type="Ensembl" id="ENSFHEP00000027937.1"/>
    </source>
</evidence>
<evidence type="ECO:0000256" key="7">
    <source>
        <dbReference type="ARBA" id="ARBA00022989"/>
    </source>
</evidence>
<keyword evidence="22" id="KW-1185">Reference proteome</keyword>
<keyword evidence="8" id="KW-0297">G-protein coupled receptor</keyword>
<evidence type="ECO:0000256" key="17">
    <source>
        <dbReference type="SAM" id="SignalP"/>
    </source>
</evidence>
<keyword evidence="6" id="KW-0677">Repeat</keyword>
<feature type="transmembrane region" description="Helical" evidence="16">
    <location>
        <begin position="635"/>
        <end position="658"/>
    </location>
</feature>
<dbReference type="PRINTS" id="PR01128">
    <property type="entry name" value="EMR1HORMONER"/>
</dbReference>
<reference evidence="21" key="2">
    <citation type="submission" date="2025-09" db="UniProtKB">
        <authorList>
            <consortium name="Ensembl"/>
        </authorList>
    </citation>
    <scope>IDENTIFICATION</scope>
</reference>
<evidence type="ECO:0000256" key="11">
    <source>
        <dbReference type="ARBA" id="ARBA00023170"/>
    </source>
</evidence>
<dbReference type="SUPFAM" id="SSF57196">
    <property type="entry name" value="EGF/Laminin"/>
    <property type="match status" value="1"/>
</dbReference>
<dbReference type="Gene3D" id="2.60.220.50">
    <property type="match status" value="1"/>
</dbReference>
<sequence>MGFGKELLILGFVCASLKPVLGCESGYQANFGENCTDVDECADTPPICGNYSWCNNTLGSYFCSCVPGFYNPILKRTFNFTALQGQCIDVNECLENTSNCGPHATCENLIGSYECICQSGYKKTSTNGSSGHCEDFDECFEKIANCGPHATCKDLIGSYECSCNSGYEKTSANNSSGHCEDIDECMEAQNKKEDICGEKGTCINLDGSYRCKCEEGYTAYGHERTRCSELKCDSFSGDSSPAKSLGGLADILSMMKNSCLALSGGGKADGDALLEKLLTAADTILTPGDLESGKDVSGLLSTVERSILLIGPQMKGNGTKMETQEMEAEIAVRRGITPPTGPIHLTSEHAHLNTDWSTAAGTGSYPGFALAALLSYKNLGASVNRSFEDLKEKEKDALSFQVFSKVVSVVVSNPSTQNLSTPVNITFSHLEGIKQNPEARFICAYWNERGVWSPDGCSQEQSNATHTVCSCGHLSSFAVLMALYPMKPSFELQLLTKIGLTISLVCLVLSILTFKFCRSIQGTRTTIHLHLCICLLVADLVFLVGISRTRPEGGCKFVAAMLHFFFLGVMTWMLLEGVQLYRMVVLVFNATIRPVYLYVTGYGVPLGIVILSAIIRPGGYGTDNHCWLSLEHGLIWSFFGPVCFIIVLNIFFFLVTVWKLAQKFATLNPDLSKLHKIKAFTVTAIAQMCILGLMWVFGAFLFSEGTTAVAYIFTILNSLQGALVFIMHCLLSKQVRDEYVQFLSCICTPQMKRYSDLSSTNPSSSQSQGSRSGQITGESQI</sequence>
<evidence type="ECO:0000259" key="20">
    <source>
        <dbReference type="PROSITE" id="PS50261"/>
    </source>
</evidence>
<evidence type="ECO:0000259" key="19">
    <source>
        <dbReference type="PROSITE" id="PS50221"/>
    </source>
</evidence>
<evidence type="ECO:0000256" key="16">
    <source>
        <dbReference type="SAM" id="Phobius"/>
    </source>
</evidence>
<dbReference type="GO" id="GO:0005509">
    <property type="term" value="F:calcium ion binding"/>
    <property type="evidence" value="ECO:0007669"/>
    <property type="project" value="InterPro"/>
</dbReference>
<feature type="domain" description="EGF-like" evidence="18">
    <location>
        <begin position="181"/>
        <end position="228"/>
    </location>
</feature>
<dbReference type="PRINTS" id="PR00249">
    <property type="entry name" value="GPCRSECRETIN"/>
</dbReference>
<dbReference type="InterPro" id="IPR049883">
    <property type="entry name" value="NOTCH1_EGF-like"/>
</dbReference>
<feature type="region of interest" description="Disordered" evidence="15">
    <location>
        <begin position="757"/>
        <end position="781"/>
    </location>
</feature>
<reference evidence="21" key="1">
    <citation type="submission" date="2025-08" db="UniProtKB">
        <authorList>
            <consortium name="Ensembl"/>
        </authorList>
    </citation>
    <scope>IDENTIFICATION</scope>
</reference>
<evidence type="ECO:0000256" key="6">
    <source>
        <dbReference type="ARBA" id="ARBA00022737"/>
    </source>
</evidence>
<evidence type="ECO:0000256" key="2">
    <source>
        <dbReference type="ARBA" id="ARBA00022475"/>
    </source>
</evidence>
<evidence type="ECO:0000259" key="18">
    <source>
        <dbReference type="PROSITE" id="PS50026"/>
    </source>
</evidence>
<dbReference type="PROSITE" id="PS50026">
    <property type="entry name" value="EGF_3"/>
    <property type="match status" value="4"/>
</dbReference>
<name>A0A3Q2QMJ9_FUNHE</name>
<keyword evidence="3 14" id="KW-0245">EGF-like domain</keyword>
<dbReference type="FunFam" id="1.20.1070.10:FF:000136">
    <property type="entry name" value="Adhesion G protein-coupled receptor E5"/>
    <property type="match status" value="1"/>
</dbReference>
<evidence type="ECO:0000256" key="14">
    <source>
        <dbReference type="PROSITE-ProRule" id="PRU00076"/>
    </source>
</evidence>
<dbReference type="PROSITE" id="PS00010">
    <property type="entry name" value="ASX_HYDROXYL"/>
    <property type="match status" value="4"/>
</dbReference>
<evidence type="ECO:0000256" key="12">
    <source>
        <dbReference type="ARBA" id="ARBA00023180"/>
    </source>
</evidence>
<dbReference type="FunFam" id="2.10.25.10:FF:000038">
    <property type="entry name" value="Fibrillin 2"/>
    <property type="match status" value="2"/>
</dbReference>
<keyword evidence="12" id="KW-0325">Glycoprotein</keyword>
<dbReference type="InterPro" id="IPR000742">
    <property type="entry name" value="EGF"/>
</dbReference>
<dbReference type="PROSITE" id="PS01187">
    <property type="entry name" value="EGF_CA"/>
    <property type="match status" value="1"/>
</dbReference>
<feature type="transmembrane region" description="Helical" evidence="16">
    <location>
        <begin position="595"/>
        <end position="615"/>
    </location>
</feature>
<feature type="chain" id="PRO_5018541288" evidence="17">
    <location>
        <begin position="23"/>
        <end position="781"/>
    </location>
</feature>
<dbReference type="AlphaFoldDB" id="A0A3Q2QMJ9"/>
<protein>
    <submittedName>
        <fullName evidence="21">Adhesion G protein-coupled receptor E1</fullName>
    </submittedName>
</protein>
<evidence type="ECO:0000256" key="1">
    <source>
        <dbReference type="ARBA" id="ARBA00004651"/>
    </source>
</evidence>
<dbReference type="InterPro" id="IPR018097">
    <property type="entry name" value="EGF_Ca-bd_CS"/>
</dbReference>
<evidence type="ECO:0000256" key="3">
    <source>
        <dbReference type="ARBA" id="ARBA00022536"/>
    </source>
</evidence>
<dbReference type="InterPro" id="IPR017981">
    <property type="entry name" value="GPCR_2-like_7TM"/>
</dbReference>
<dbReference type="PANTHER" id="PTHR12011:SF433">
    <property type="entry name" value="ADHESION G PROTEIN-COUPLED RECEPTOR E1-LIKE-RELATED"/>
    <property type="match status" value="1"/>
</dbReference>
<keyword evidence="4 16" id="KW-0812">Transmembrane</keyword>
<dbReference type="GO" id="GO:0007166">
    <property type="term" value="P:cell surface receptor signaling pathway"/>
    <property type="evidence" value="ECO:0007669"/>
    <property type="project" value="InterPro"/>
</dbReference>
<dbReference type="InterPro" id="IPR057244">
    <property type="entry name" value="GAIN_B"/>
</dbReference>
<dbReference type="InterPro" id="IPR000152">
    <property type="entry name" value="EGF-type_Asp/Asn_hydroxyl_site"/>
</dbReference>
<feature type="domain" description="EGF-like" evidence="18">
    <location>
        <begin position="89"/>
        <end position="127"/>
    </location>
</feature>
<dbReference type="Pfam" id="PF07645">
    <property type="entry name" value="EGF_CA"/>
    <property type="match status" value="4"/>
</dbReference>
<dbReference type="GO" id="GO:0004930">
    <property type="term" value="F:G protein-coupled receptor activity"/>
    <property type="evidence" value="ECO:0007669"/>
    <property type="project" value="UniProtKB-KW"/>
</dbReference>
<evidence type="ECO:0000313" key="22">
    <source>
        <dbReference type="Proteomes" id="UP000265000"/>
    </source>
</evidence>
<feature type="transmembrane region" description="Helical" evidence="16">
    <location>
        <begin position="494"/>
        <end position="514"/>
    </location>
</feature>
<proteinExistence type="predicted"/>
<feature type="transmembrane region" description="Helical" evidence="16">
    <location>
        <begin position="708"/>
        <end position="731"/>
    </location>
</feature>
<dbReference type="PROSITE" id="PS50221">
    <property type="entry name" value="GAIN_B"/>
    <property type="match status" value="1"/>
</dbReference>
<evidence type="ECO:0000256" key="9">
    <source>
        <dbReference type="ARBA" id="ARBA00023136"/>
    </source>
</evidence>
<dbReference type="SMART" id="SM00179">
    <property type="entry name" value="EGF_CA"/>
    <property type="match status" value="4"/>
</dbReference>
<dbReference type="Ensembl" id="ENSFHET00000017120.1">
    <property type="protein sequence ID" value="ENSFHEP00000027937.1"/>
    <property type="gene ID" value="ENSFHEG00000011726.1"/>
</dbReference>
<feature type="compositionally biased region" description="Low complexity" evidence="15">
    <location>
        <begin position="757"/>
        <end position="772"/>
    </location>
</feature>
<evidence type="ECO:0000256" key="15">
    <source>
        <dbReference type="SAM" id="MobiDB-lite"/>
    </source>
</evidence>
<dbReference type="InterPro" id="IPR000832">
    <property type="entry name" value="GPCR_2_secretin-like"/>
</dbReference>
<dbReference type="PANTHER" id="PTHR12011">
    <property type="entry name" value="ADHESION G-PROTEIN COUPLED RECEPTOR"/>
    <property type="match status" value="1"/>
</dbReference>
<dbReference type="InterPro" id="IPR000203">
    <property type="entry name" value="GPS"/>
</dbReference>
<feature type="domain" description="EGF-like" evidence="18">
    <location>
        <begin position="135"/>
        <end position="173"/>
    </location>
</feature>
<evidence type="ECO:0000256" key="4">
    <source>
        <dbReference type="ARBA" id="ARBA00022692"/>
    </source>
</evidence>
<feature type="domain" description="G-protein coupled receptors family 2 profile 2" evidence="20">
    <location>
        <begin position="492"/>
        <end position="732"/>
    </location>
</feature>
<dbReference type="Gene3D" id="1.20.1070.10">
    <property type="entry name" value="Rhodopsin 7-helix transmembrane proteins"/>
    <property type="match status" value="1"/>
</dbReference>
<dbReference type="InterPro" id="IPR046338">
    <property type="entry name" value="GAIN_dom_sf"/>
</dbReference>
<feature type="transmembrane region" description="Helical" evidence="16">
    <location>
        <begin position="557"/>
        <end position="575"/>
    </location>
</feature>
<keyword evidence="13" id="KW-0807">Transducer</keyword>
<keyword evidence="2" id="KW-1003">Cell membrane</keyword>
<comment type="subcellular location">
    <subcellularLocation>
        <location evidence="1">Cell membrane</location>
        <topology evidence="1">Multi-pass membrane protein</topology>
    </subcellularLocation>
</comment>
<dbReference type="GeneTree" id="ENSGT00940000165798"/>
<dbReference type="GO" id="GO:0005886">
    <property type="term" value="C:plasma membrane"/>
    <property type="evidence" value="ECO:0007669"/>
    <property type="project" value="UniProtKB-SubCell"/>
</dbReference>
<dbReference type="GO" id="GO:0007189">
    <property type="term" value="P:adenylate cyclase-activating G protein-coupled receptor signaling pathway"/>
    <property type="evidence" value="ECO:0007669"/>
    <property type="project" value="TreeGrafter"/>
</dbReference>
<accession>A0A3Q2QMJ9</accession>
<feature type="domain" description="EGF-like" evidence="18">
    <location>
        <begin position="37"/>
        <end position="75"/>
    </location>
</feature>
<dbReference type="Gene3D" id="2.10.25.10">
    <property type="entry name" value="Laminin"/>
    <property type="match status" value="4"/>
</dbReference>
<dbReference type="Pfam" id="PF00002">
    <property type="entry name" value="7tm_2"/>
    <property type="match status" value="1"/>
</dbReference>
<dbReference type="OrthoDB" id="1100386at2759"/>
<dbReference type="Proteomes" id="UP000265000">
    <property type="component" value="Unplaced"/>
</dbReference>
<dbReference type="Pfam" id="PF01825">
    <property type="entry name" value="GPS"/>
    <property type="match status" value="1"/>
</dbReference>
<evidence type="ECO:0000256" key="5">
    <source>
        <dbReference type="ARBA" id="ARBA00022729"/>
    </source>
</evidence>
<dbReference type="SUPFAM" id="SSF57184">
    <property type="entry name" value="Growth factor receptor domain"/>
    <property type="match status" value="1"/>
</dbReference>
<evidence type="ECO:0000256" key="10">
    <source>
        <dbReference type="ARBA" id="ARBA00023157"/>
    </source>
</evidence>
<dbReference type="SMART" id="SM00181">
    <property type="entry name" value="EGF"/>
    <property type="match status" value="4"/>
</dbReference>
<dbReference type="InterPro" id="IPR009030">
    <property type="entry name" value="Growth_fac_rcpt_cys_sf"/>
</dbReference>
<feature type="transmembrane region" description="Helical" evidence="16">
    <location>
        <begin position="526"/>
        <end position="545"/>
    </location>
</feature>
<feature type="signal peptide" evidence="17">
    <location>
        <begin position="1"/>
        <end position="22"/>
    </location>
</feature>
<organism evidence="21 22">
    <name type="scientific">Fundulus heteroclitus</name>
    <name type="common">Killifish</name>
    <name type="synonym">Mummichog</name>
    <dbReference type="NCBI Taxonomy" id="8078"/>
    <lineage>
        <taxon>Eukaryota</taxon>
        <taxon>Metazoa</taxon>
        <taxon>Chordata</taxon>
        <taxon>Craniata</taxon>
        <taxon>Vertebrata</taxon>
        <taxon>Euteleostomi</taxon>
        <taxon>Actinopterygii</taxon>
        <taxon>Neopterygii</taxon>
        <taxon>Teleostei</taxon>
        <taxon>Neoteleostei</taxon>
        <taxon>Acanthomorphata</taxon>
        <taxon>Ovalentaria</taxon>
        <taxon>Atherinomorphae</taxon>
        <taxon>Cyprinodontiformes</taxon>
        <taxon>Fundulidae</taxon>
        <taxon>Fundulus</taxon>
    </lineage>
</organism>
<keyword evidence="5 17" id="KW-0732">Signal</keyword>
<keyword evidence="10" id="KW-1015">Disulfide bond</keyword>
<dbReference type="CDD" id="cd00054">
    <property type="entry name" value="EGF_CA"/>
    <property type="match status" value="4"/>
</dbReference>
<feature type="domain" description="GAIN-B" evidence="19">
    <location>
        <begin position="326"/>
        <end position="487"/>
    </location>
</feature>
<dbReference type="InterPro" id="IPR001881">
    <property type="entry name" value="EGF-like_Ca-bd_dom"/>
</dbReference>